<evidence type="ECO:0000256" key="11">
    <source>
        <dbReference type="ARBA" id="ARBA00023180"/>
    </source>
</evidence>
<evidence type="ECO:0000256" key="14">
    <source>
        <dbReference type="ARBA" id="ARBA00040628"/>
    </source>
</evidence>
<dbReference type="GO" id="GO:0005794">
    <property type="term" value="C:Golgi apparatus"/>
    <property type="evidence" value="ECO:0007669"/>
    <property type="project" value="UniProtKB-SubCell"/>
</dbReference>
<evidence type="ECO:0000256" key="7">
    <source>
        <dbReference type="ARBA" id="ARBA00022729"/>
    </source>
</evidence>
<gene>
    <name evidence="18" type="primary">KEX1</name>
    <name evidence="18" type="ORF">H4R34_003755</name>
</gene>
<dbReference type="PANTHER" id="PTHR11802:SF190">
    <property type="entry name" value="PHEROMONE-PROCESSING CARBOXYPEPTIDASE KEX1"/>
    <property type="match status" value="1"/>
</dbReference>
<evidence type="ECO:0000256" key="16">
    <source>
        <dbReference type="SAM" id="MobiDB-lite"/>
    </source>
</evidence>
<keyword evidence="9" id="KW-0333">Golgi apparatus</keyword>
<keyword evidence="5 17" id="KW-0812">Transmembrane</keyword>
<keyword evidence="18" id="KW-0645">Protease</keyword>
<keyword evidence="6" id="KW-0053">Apoptosis</keyword>
<dbReference type="GO" id="GO:0006915">
    <property type="term" value="P:apoptotic process"/>
    <property type="evidence" value="ECO:0007669"/>
    <property type="project" value="UniProtKB-KW"/>
</dbReference>
<evidence type="ECO:0000256" key="9">
    <source>
        <dbReference type="ARBA" id="ARBA00023034"/>
    </source>
</evidence>
<dbReference type="PRINTS" id="PR00724">
    <property type="entry name" value="CRBOXYPTASEC"/>
</dbReference>
<evidence type="ECO:0000256" key="2">
    <source>
        <dbReference type="ARBA" id="ARBA00004393"/>
    </source>
</evidence>
<evidence type="ECO:0000256" key="3">
    <source>
        <dbReference type="ARBA" id="ARBA00009431"/>
    </source>
</evidence>
<dbReference type="InterPro" id="IPR001563">
    <property type="entry name" value="Peptidase_S10"/>
</dbReference>
<evidence type="ECO:0000256" key="6">
    <source>
        <dbReference type="ARBA" id="ARBA00022703"/>
    </source>
</evidence>
<keyword evidence="10 17" id="KW-0472">Membrane</keyword>
<comment type="similarity">
    <text evidence="3">Belongs to the peptidase S10 family.</text>
</comment>
<keyword evidence="11" id="KW-0325">Glycoprotein</keyword>
<keyword evidence="19" id="KW-1185">Reference proteome</keyword>
<dbReference type="OrthoDB" id="443318at2759"/>
<evidence type="ECO:0000256" key="17">
    <source>
        <dbReference type="SAM" id="Phobius"/>
    </source>
</evidence>
<comment type="subcellular location">
    <subcellularLocation>
        <location evidence="2">Golgi apparatus</location>
        <location evidence="2">trans-Golgi network membrane</location>
        <topology evidence="2">Single-pass type I membrane protein</topology>
    </subcellularLocation>
</comment>
<feature type="transmembrane region" description="Helical" evidence="17">
    <location>
        <begin position="472"/>
        <end position="494"/>
    </location>
</feature>
<dbReference type="Pfam" id="PF00450">
    <property type="entry name" value="Peptidase_S10"/>
    <property type="match status" value="1"/>
</dbReference>
<evidence type="ECO:0000256" key="8">
    <source>
        <dbReference type="ARBA" id="ARBA00022989"/>
    </source>
</evidence>
<dbReference type="GO" id="GO:0006508">
    <property type="term" value="P:proteolysis"/>
    <property type="evidence" value="ECO:0007669"/>
    <property type="project" value="UniProtKB-KW"/>
</dbReference>
<dbReference type="AlphaFoldDB" id="A0A9W8ECB5"/>
<organism evidence="18 19">
    <name type="scientific">Dimargaris verticillata</name>
    <dbReference type="NCBI Taxonomy" id="2761393"/>
    <lineage>
        <taxon>Eukaryota</taxon>
        <taxon>Fungi</taxon>
        <taxon>Fungi incertae sedis</taxon>
        <taxon>Zoopagomycota</taxon>
        <taxon>Kickxellomycotina</taxon>
        <taxon>Dimargaritomycetes</taxon>
        <taxon>Dimargaritales</taxon>
        <taxon>Dimargaritaceae</taxon>
        <taxon>Dimargaris</taxon>
    </lineage>
</organism>
<evidence type="ECO:0000256" key="10">
    <source>
        <dbReference type="ARBA" id="ARBA00023136"/>
    </source>
</evidence>
<dbReference type="InterPro" id="IPR029058">
    <property type="entry name" value="AB_hydrolase_fold"/>
</dbReference>
<feature type="region of interest" description="Disordered" evidence="16">
    <location>
        <begin position="569"/>
        <end position="596"/>
    </location>
</feature>
<keyword evidence="8 17" id="KW-1133">Transmembrane helix</keyword>
<evidence type="ECO:0000256" key="12">
    <source>
        <dbReference type="ARBA" id="ARBA00038895"/>
    </source>
</evidence>
<dbReference type="EC" id="3.4.16.6" evidence="12"/>
<evidence type="ECO:0000256" key="5">
    <source>
        <dbReference type="ARBA" id="ARBA00022692"/>
    </source>
</evidence>
<proteinExistence type="inferred from homology"/>
<protein>
    <recommendedName>
        <fullName evidence="14">Pheromone-processing carboxypeptidase KEX1</fullName>
        <ecNumber evidence="12">3.4.16.6</ecNumber>
    </recommendedName>
    <alternativeName>
        <fullName evidence="15">Carboxypeptidase D</fullName>
    </alternativeName>
    <alternativeName>
        <fullName evidence="13">Pheromone-processing carboxypeptidase kex1</fullName>
    </alternativeName>
</protein>
<evidence type="ECO:0000256" key="15">
    <source>
        <dbReference type="ARBA" id="ARBA00042717"/>
    </source>
</evidence>
<dbReference type="SUPFAM" id="SSF53474">
    <property type="entry name" value="alpha/beta-Hydrolases"/>
    <property type="match status" value="1"/>
</dbReference>
<dbReference type="Proteomes" id="UP001151582">
    <property type="component" value="Unassembled WGS sequence"/>
</dbReference>
<reference evidence="18" key="1">
    <citation type="submission" date="2022-07" db="EMBL/GenBank/DDBJ databases">
        <title>Phylogenomic reconstructions and comparative analyses of Kickxellomycotina fungi.</title>
        <authorList>
            <person name="Reynolds N.K."/>
            <person name="Stajich J.E."/>
            <person name="Barry K."/>
            <person name="Grigoriev I.V."/>
            <person name="Crous P."/>
            <person name="Smith M.E."/>
        </authorList>
    </citation>
    <scope>NUCLEOTIDE SEQUENCE</scope>
    <source>
        <strain evidence="18">RSA 567</strain>
    </source>
</reference>
<comment type="catalytic activity">
    <reaction evidence="1">
        <text>Preferential release of a C-terminal arginine or lysine residue.</text>
        <dbReference type="EC" id="3.4.16.6"/>
    </reaction>
</comment>
<dbReference type="Gene3D" id="3.40.50.1820">
    <property type="entry name" value="alpha/beta hydrolase"/>
    <property type="match status" value="1"/>
</dbReference>
<keyword evidence="18" id="KW-0378">Hydrolase</keyword>
<dbReference type="GO" id="GO:0004185">
    <property type="term" value="F:serine-type carboxypeptidase activity"/>
    <property type="evidence" value="ECO:0007669"/>
    <property type="project" value="UniProtKB-EC"/>
</dbReference>
<sequence>MDTIFGNPNIAPYRITDLPRLTANVSELLQYSGQIPVSEDGEDVMFFWLVYNTTALPPKAHPSHPNRKLLVWFNGGPGCTSLDGVFLENGPYAFTENNDVGRREWSLTRSAVMLYIDQPLGTGYSYARTQSYSRTYEQSTAVFAQFLANFYTLFPELKPFGLYLGGESQAGVYLPYIAQELLRRTQENVNGYAFPLKGLIIGNGWIDPLHQYPAVFEFSKAHQLHATSIEPKVNGLLAKCMHDYESRTPRIGNTVCEHYVTQFLKLSSPEPGKCYNTYDYRLIDSYPSCGMNWPPKIHEFTKYFRDPDVWRALHVDRQTWSNWIECNTKVGHYLENTTERPGVTLLPELLEQLPILFVAGDKDILCNYMGVEAMVDNMHWNGQTGFRRQGLWTWEVADQPAGYYMADRNLTYVRLFNASHMAGVDKPRELYDLMTRFMHTDRKNLPFKSRIIKTLSPRTGKPVSTPPSSGHFLAGTIAATLIIFALIGLGLFLYRRYQRRVRSRMGEYASLDHAGMDMAPAMRAGLDNSITATLGKQLPGSALLHNPKAPTQDIQLSDLVYQDDFLLDDGTASEATDPDDEDAPTTSKRTGKHPRH</sequence>
<dbReference type="EMBL" id="JANBQB010000380">
    <property type="protein sequence ID" value="KAJ1977016.1"/>
    <property type="molecule type" value="Genomic_DNA"/>
</dbReference>
<name>A0A9W8ECB5_9FUNG</name>
<keyword evidence="7" id="KW-0732">Signal</keyword>
<comment type="caution">
    <text evidence="18">The sequence shown here is derived from an EMBL/GenBank/DDBJ whole genome shotgun (WGS) entry which is preliminary data.</text>
</comment>
<evidence type="ECO:0000256" key="13">
    <source>
        <dbReference type="ARBA" id="ARBA00040403"/>
    </source>
</evidence>
<evidence type="ECO:0000256" key="1">
    <source>
        <dbReference type="ARBA" id="ARBA00001003"/>
    </source>
</evidence>
<evidence type="ECO:0000256" key="4">
    <source>
        <dbReference type="ARBA" id="ARBA00022645"/>
    </source>
</evidence>
<keyword evidence="4 18" id="KW-0121">Carboxypeptidase</keyword>
<accession>A0A9W8ECB5</accession>
<dbReference type="PANTHER" id="PTHR11802">
    <property type="entry name" value="SERINE PROTEASE FAMILY S10 SERINE CARBOXYPEPTIDASE"/>
    <property type="match status" value="1"/>
</dbReference>
<evidence type="ECO:0000313" key="19">
    <source>
        <dbReference type="Proteomes" id="UP001151582"/>
    </source>
</evidence>
<evidence type="ECO:0000313" key="18">
    <source>
        <dbReference type="EMBL" id="KAJ1977016.1"/>
    </source>
</evidence>